<accession>A0ABN2WZG6</accession>
<gene>
    <name evidence="1" type="ORF">GCM10009801_75180</name>
</gene>
<dbReference type="EMBL" id="BAAAPE010000028">
    <property type="protein sequence ID" value="GAA2101707.1"/>
    <property type="molecule type" value="Genomic_DNA"/>
</dbReference>
<evidence type="ECO:0000313" key="2">
    <source>
        <dbReference type="Proteomes" id="UP001500016"/>
    </source>
</evidence>
<proteinExistence type="predicted"/>
<reference evidence="1 2" key="1">
    <citation type="journal article" date="2019" name="Int. J. Syst. Evol. Microbiol.">
        <title>The Global Catalogue of Microorganisms (GCM) 10K type strain sequencing project: providing services to taxonomists for standard genome sequencing and annotation.</title>
        <authorList>
            <consortium name="The Broad Institute Genomics Platform"/>
            <consortium name="The Broad Institute Genome Sequencing Center for Infectious Disease"/>
            <person name="Wu L."/>
            <person name="Ma J."/>
        </authorList>
    </citation>
    <scope>NUCLEOTIDE SEQUENCE [LARGE SCALE GENOMIC DNA]</scope>
    <source>
        <strain evidence="1 2">JCM 15478</strain>
    </source>
</reference>
<evidence type="ECO:0000313" key="1">
    <source>
        <dbReference type="EMBL" id="GAA2101707.1"/>
    </source>
</evidence>
<organism evidence="1 2">
    <name type="scientific">Streptomyces albiaxialis</name>
    <dbReference type="NCBI Taxonomy" id="329523"/>
    <lineage>
        <taxon>Bacteria</taxon>
        <taxon>Bacillati</taxon>
        <taxon>Actinomycetota</taxon>
        <taxon>Actinomycetes</taxon>
        <taxon>Kitasatosporales</taxon>
        <taxon>Streptomycetaceae</taxon>
        <taxon>Streptomyces</taxon>
    </lineage>
</organism>
<name>A0ABN2WZG6_9ACTN</name>
<comment type="caution">
    <text evidence="1">The sequence shown here is derived from an EMBL/GenBank/DDBJ whole genome shotgun (WGS) entry which is preliminary data.</text>
</comment>
<sequence length="74" mass="8042">MDDKAAQVLAGLPDDAAWHEVAELLADVRARPRAHPDVREIVGAEVREAFSAFGWVQYAVRDGAVAVRDIGWTG</sequence>
<dbReference type="Proteomes" id="UP001500016">
    <property type="component" value="Unassembled WGS sequence"/>
</dbReference>
<keyword evidence="2" id="KW-1185">Reference proteome</keyword>
<protein>
    <submittedName>
        <fullName evidence="1">Uncharacterized protein</fullName>
    </submittedName>
</protein>